<keyword evidence="1" id="KW-1133">Transmembrane helix</keyword>
<evidence type="ECO:0000313" key="3">
    <source>
        <dbReference type="Proteomes" id="UP000188603"/>
    </source>
</evidence>
<dbReference type="Pfam" id="PF11118">
    <property type="entry name" value="DUF2627"/>
    <property type="match status" value="1"/>
</dbReference>
<dbReference type="Proteomes" id="UP000188603">
    <property type="component" value="Chromosome"/>
</dbReference>
<protein>
    <recommendedName>
        <fullName evidence="4">DUF2627 domain-containing protein</fullName>
    </recommendedName>
</protein>
<keyword evidence="1" id="KW-0472">Membrane</keyword>
<organism evidence="2 3">
    <name type="scientific">Novibacillus thermophilus</name>
    <dbReference type="NCBI Taxonomy" id="1471761"/>
    <lineage>
        <taxon>Bacteria</taxon>
        <taxon>Bacillati</taxon>
        <taxon>Bacillota</taxon>
        <taxon>Bacilli</taxon>
        <taxon>Bacillales</taxon>
        <taxon>Thermoactinomycetaceae</taxon>
        <taxon>Novibacillus</taxon>
    </lineage>
</organism>
<name>A0A1U9KC07_9BACL</name>
<sequence>MERIVALMLLAIPAAGGVLGWKWMRDATFSAFGSGNFFAEVLTDWRAYTGLALFVLAILYLGSFIFYRDAKQKRIQPKLRRKKD</sequence>
<dbReference type="EMBL" id="CP019699">
    <property type="protein sequence ID" value="AQS57564.1"/>
    <property type="molecule type" value="Genomic_DNA"/>
</dbReference>
<accession>A0A1U9KC07</accession>
<reference evidence="2 3" key="1">
    <citation type="journal article" date="2015" name="Int. J. Syst. Evol. Microbiol.">
        <title>Novibacillus thermophilus gen. nov., sp. nov., a Gram-staining-negative and moderately thermophilic member of the family Thermoactinomycetaceae.</title>
        <authorList>
            <person name="Yang G."/>
            <person name="Chen J."/>
            <person name="Zhou S."/>
        </authorList>
    </citation>
    <scope>NUCLEOTIDE SEQUENCE [LARGE SCALE GENOMIC DNA]</scope>
    <source>
        <strain evidence="2 3">SG-1</strain>
    </source>
</reference>
<keyword evidence="3" id="KW-1185">Reference proteome</keyword>
<feature type="transmembrane region" description="Helical" evidence="1">
    <location>
        <begin position="47"/>
        <end position="67"/>
    </location>
</feature>
<dbReference type="KEGG" id="ntr:B0W44_13420"/>
<evidence type="ECO:0000313" key="2">
    <source>
        <dbReference type="EMBL" id="AQS57564.1"/>
    </source>
</evidence>
<proteinExistence type="predicted"/>
<evidence type="ECO:0008006" key="4">
    <source>
        <dbReference type="Google" id="ProtNLM"/>
    </source>
</evidence>
<dbReference type="InterPro" id="IPR020138">
    <property type="entry name" value="Uncharacterised_YqzF"/>
</dbReference>
<gene>
    <name evidence="2" type="ORF">B0W44_13420</name>
</gene>
<evidence type="ECO:0000256" key="1">
    <source>
        <dbReference type="SAM" id="Phobius"/>
    </source>
</evidence>
<keyword evidence="1" id="KW-0812">Transmembrane</keyword>
<dbReference type="AlphaFoldDB" id="A0A1U9KC07"/>